<evidence type="ECO:0000256" key="4">
    <source>
        <dbReference type="ARBA" id="ARBA00022729"/>
    </source>
</evidence>
<keyword evidence="3" id="KW-0812">Transmembrane</keyword>
<evidence type="ECO:0000256" key="1">
    <source>
        <dbReference type="ARBA" id="ARBA00004589"/>
    </source>
</evidence>
<accession>A0A8J9VM38</accession>
<proteinExistence type="predicted"/>
<evidence type="ECO:0000256" key="3">
    <source>
        <dbReference type="ARBA" id="ARBA00022692"/>
    </source>
</evidence>
<evidence type="ECO:0000256" key="6">
    <source>
        <dbReference type="ARBA" id="ARBA00023136"/>
    </source>
</evidence>
<evidence type="ECO:0008006" key="12">
    <source>
        <dbReference type="Google" id="ProtNLM"/>
    </source>
</evidence>
<evidence type="ECO:0000256" key="9">
    <source>
        <dbReference type="SAM" id="SignalP"/>
    </source>
</evidence>
<name>A0A8J9VM38_9NEOP</name>
<dbReference type="Proteomes" id="UP000838878">
    <property type="component" value="Chromosome 8"/>
</dbReference>
<evidence type="ECO:0000256" key="8">
    <source>
        <dbReference type="ARBA" id="ARBA00023288"/>
    </source>
</evidence>
<feature type="signal peptide" evidence="9">
    <location>
        <begin position="1"/>
        <end position="23"/>
    </location>
</feature>
<evidence type="ECO:0000313" key="11">
    <source>
        <dbReference type="Proteomes" id="UP000838878"/>
    </source>
</evidence>
<reference evidence="10" key="1">
    <citation type="submission" date="2021-12" db="EMBL/GenBank/DDBJ databases">
        <authorList>
            <person name="Martin H S."/>
        </authorList>
    </citation>
    <scope>NUCLEOTIDE SEQUENCE</scope>
</reference>
<sequence length="142" mass="15880">MVSISSIVGIVLPLVLCFKYASSILCYDCNSAYDPRCGEEFDSFSLGIVNCSLRDPPEHITPVESTFCRVIKMEIYGKVRIVRQCGFIEEETGEHMCRRQTGNGEVYITYCTCDTDLCNAASEINHKMALIIAITTISLYIL</sequence>
<feature type="chain" id="PRO_5035463270" description="Protein sleepless" evidence="9">
    <location>
        <begin position="24"/>
        <end position="142"/>
    </location>
</feature>
<feature type="non-terminal residue" evidence="10">
    <location>
        <position position="142"/>
    </location>
</feature>
<protein>
    <recommendedName>
        <fullName evidence="12">Protein sleepless</fullName>
    </recommendedName>
</protein>
<dbReference type="PANTHER" id="PTHR33562:SF17">
    <property type="entry name" value="PROTEIN QUIVER"/>
    <property type="match status" value="1"/>
</dbReference>
<gene>
    <name evidence="10" type="ORF">BINO364_LOCUS14297</name>
</gene>
<dbReference type="InterPro" id="IPR050975">
    <property type="entry name" value="Sleep_regulator"/>
</dbReference>
<dbReference type="InterPro" id="IPR031424">
    <property type="entry name" value="QVR-like"/>
</dbReference>
<dbReference type="GO" id="GO:0030431">
    <property type="term" value="P:sleep"/>
    <property type="evidence" value="ECO:0007669"/>
    <property type="project" value="InterPro"/>
</dbReference>
<evidence type="ECO:0000256" key="2">
    <source>
        <dbReference type="ARBA" id="ARBA00022622"/>
    </source>
</evidence>
<comment type="subcellular location">
    <subcellularLocation>
        <location evidence="1">Membrane</location>
        <topology evidence="1">Lipid-anchor</topology>
        <topology evidence="1">GPI-anchor</topology>
    </subcellularLocation>
</comment>
<dbReference type="PANTHER" id="PTHR33562">
    <property type="entry name" value="ATILLA, ISOFORM B-RELATED-RELATED"/>
    <property type="match status" value="1"/>
</dbReference>
<keyword evidence="2" id="KW-0336">GPI-anchor</keyword>
<evidence type="ECO:0000256" key="7">
    <source>
        <dbReference type="ARBA" id="ARBA00023180"/>
    </source>
</evidence>
<dbReference type="SUPFAM" id="SSF57302">
    <property type="entry name" value="Snake toxin-like"/>
    <property type="match status" value="1"/>
</dbReference>
<dbReference type="GO" id="GO:0098552">
    <property type="term" value="C:side of membrane"/>
    <property type="evidence" value="ECO:0007669"/>
    <property type="project" value="UniProtKB-KW"/>
</dbReference>
<keyword evidence="7" id="KW-0325">Glycoprotein</keyword>
<keyword evidence="6" id="KW-0472">Membrane</keyword>
<dbReference type="AlphaFoldDB" id="A0A8J9VM38"/>
<keyword evidence="11" id="KW-1185">Reference proteome</keyword>
<dbReference type="InterPro" id="IPR045860">
    <property type="entry name" value="Snake_toxin-like_sf"/>
</dbReference>
<dbReference type="GO" id="GO:0032222">
    <property type="term" value="P:regulation of synaptic transmission, cholinergic"/>
    <property type="evidence" value="ECO:0007669"/>
    <property type="project" value="InterPro"/>
</dbReference>
<organism evidence="10 11">
    <name type="scientific">Brenthis ino</name>
    <name type="common">lesser marbled fritillary</name>
    <dbReference type="NCBI Taxonomy" id="405034"/>
    <lineage>
        <taxon>Eukaryota</taxon>
        <taxon>Metazoa</taxon>
        <taxon>Ecdysozoa</taxon>
        <taxon>Arthropoda</taxon>
        <taxon>Hexapoda</taxon>
        <taxon>Insecta</taxon>
        <taxon>Pterygota</taxon>
        <taxon>Neoptera</taxon>
        <taxon>Endopterygota</taxon>
        <taxon>Lepidoptera</taxon>
        <taxon>Glossata</taxon>
        <taxon>Ditrysia</taxon>
        <taxon>Papilionoidea</taxon>
        <taxon>Nymphalidae</taxon>
        <taxon>Heliconiinae</taxon>
        <taxon>Argynnini</taxon>
        <taxon>Brenthis</taxon>
    </lineage>
</organism>
<keyword evidence="8" id="KW-0449">Lipoprotein</keyword>
<evidence type="ECO:0000256" key="5">
    <source>
        <dbReference type="ARBA" id="ARBA00022989"/>
    </source>
</evidence>
<dbReference type="OrthoDB" id="6083863at2759"/>
<keyword evidence="5" id="KW-1133">Transmembrane helix</keyword>
<evidence type="ECO:0000313" key="10">
    <source>
        <dbReference type="EMBL" id="CAH0729155.1"/>
    </source>
</evidence>
<keyword evidence="4 9" id="KW-0732">Signal</keyword>
<dbReference type="Pfam" id="PF17064">
    <property type="entry name" value="QVR"/>
    <property type="match status" value="1"/>
</dbReference>
<dbReference type="EMBL" id="OV170228">
    <property type="protein sequence ID" value="CAH0729155.1"/>
    <property type="molecule type" value="Genomic_DNA"/>
</dbReference>